<keyword evidence="3" id="KW-1185">Reference proteome</keyword>
<organism evidence="2 3">
    <name type="scientific">Algimonas porphyrae</name>
    <dbReference type="NCBI Taxonomy" id="1128113"/>
    <lineage>
        <taxon>Bacteria</taxon>
        <taxon>Pseudomonadati</taxon>
        <taxon>Pseudomonadota</taxon>
        <taxon>Alphaproteobacteria</taxon>
        <taxon>Maricaulales</taxon>
        <taxon>Robiginitomaculaceae</taxon>
        <taxon>Algimonas</taxon>
    </lineage>
</organism>
<proteinExistence type="predicted"/>
<evidence type="ECO:0008006" key="4">
    <source>
        <dbReference type="Google" id="ProtNLM"/>
    </source>
</evidence>
<comment type="caution">
    <text evidence="2">The sequence shown here is derived from an EMBL/GenBank/DDBJ whole genome shotgun (WGS) entry which is preliminary data.</text>
</comment>
<accession>A0ABQ5V5I5</accession>
<name>A0ABQ5V5I5_9PROT</name>
<dbReference type="Proteomes" id="UP001161390">
    <property type="component" value="Unassembled WGS sequence"/>
</dbReference>
<gene>
    <name evidence="2" type="ORF">GCM10007854_28010</name>
</gene>
<evidence type="ECO:0000256" key="1">
    <source>
        <dbReference type="SAM" id="SignalP"/>
    </source>
</evidence>
<reference evidence="2" key="1">
    <citation type="journal article" date="2014" name="Int. J. Syst. Evol. Microbiol.">
        <title>Complete genome of a new Firmicutes species belonging to the dominant human colonic microbiota ('Ruminococcus bicirculans') reveals two chromosomes and a selective capacity to utilize plant glucans.</title>
        <authorList>
            <consortium name="NISC Comparative Sequencing Program"/>
            <person name="Wegmann U."/>
            <person name="Louis P."/>
            <person name="Goesmann A."/>
            <person name="Henrissat B."/>
            <person name="Duncan S.H."/>
            <person name="Flint H.J."/>
        </authorList>
    </citation>
    <scope>NUCLEOTIDE SEQUENCE</scope>
    <source>
        <strain evidence="2">NBRC 108216</strain>
    </source>
</reference>
<sequence length="140" mass="16029">MIRTTYILTMIMAASGISACTYNNYAKVCVFDDIEQISEVVFSDCSNEYSLSSISPLVWENEYPINVGNCDKLSFDIKIATGKNFRYEYYHSSWPFEDKNTDFYSFDVDGNGDYKLNHTAYFLDGITSCQNIESATRISR</sequence>
<evidence type="ECO:0000313" key="3">
    <source>
        <dbReference type="Proteomes" id="UP001161390"/>
    </source>
</evidence>
<dbReference type="PROSITE" id="PS51257">
    <property type="entry name" value="PROKAR_LIPOPROTEIN"/>
    <property type="match status" value="1"/>
</dbReference>
<evidence type="ECO:0000313" key="2">
    <source>
        <dbReference type="EMBL" id="GLQ21846.1"/>
    </source>
</evidence>
<dbReference type="EMBL" id="BSNJ01000007">
    <property type="protein sequence ID" value="GLQ21846.1"/>
    <property type="molecule type" value="Genomic_DNA"/>
</dbReference>
<reference evidence="2" key="2">
    <citation type="submission" date="2023-01" db="EMBL/GenBank/DDBJ databases">
        <title>Draft genome sequence of Algimonas porphyrae strain NBRC 108216.</title>
        <authorList>
            <person name="Sun Q."/>
            <person name="Mori K."/>
        </authorList>
    </citation>
    <scope>NUCLEOTIDE SEQUENCE</scope>
    <source>
        <strain evidence="2">NBRC 108216</strain>
    </source>
</reference>
<feature type="chain" id="PRO_5046267734" description="Lipoprotein" evidence="1">
    <location>
        <begin position="20"/>
        <end position="140"/>
    </location>
</feature>
<keyword evidence="1" id="KW-0732">Signal</keyword>
<feature type="signal peptide" evidence="1">
    <location>
        <begin position="1"/>
        <end position="19"/>
    </location>
</feature>
<protein>
    <recommendedName>
        <fullName evidence="4">Lipoprotein</fullName>
    </recommendedName>
</protein>